<keyword evidence="3" id="KW-1185">Reference proteome</keyword>
<protein>
    <submittedName>
        <fullName evidence="1">Uncharacterized protein</fullName>
    </submittedName>
</protein>
<evidence type="ECO:0000313" key="3">
    <source>
        <dbReference type="Proteomes" id="UP000199040"/>
    </source>
</evidence>
<dbReference type="Proteomes" id="UP000199040">
    <property type="component" value="Unassembled WGS sequence"/>
</dbReference>
<reference evidence="2 4" key="2">
    <citation type="submission" date="2019-03" db="EMBL/GenBank/DDBJ databases">
        <title>Freshwater and sediment microbial communities from various areas in North America, analyzing microbe dynamics in response to fracking.</title>
        <authorList>
            <person name="Lamendella R."/>
        </authorList>
    </citation>
    <scope>NUCLEOTIDE SEQUENCE [LARGE SCALE GENOMIC DNA]</scope>
    <source>
        <strain evidence="2 4">6_TX</strain>
    </source>
</reference>
<reference evidence="1 3" key="1">
    <citation type="submission" date="2016-10" db="EMBL/GenBank/DDBJ databases">
        <authorList>
            <person name="de Groot N.N."/>
        </authorList>
    </citation>
    <scope>NUCLEOTIDE SEQUENCE [LARGE SCALE GENOMIC DNA]</scope>
    <source>
        <strain evidence="1 3">CGMCC 1.6848</strain>
    </source>
</reference>
<name>A0A1I3BY69_9GAMM</name>
<dbReference type="Proteomes" id="UP000294489">
    <property type="component" value="Unassembled WGS sequence"/>
</dbReference>
<organism evidence="1 3">
    <name type="scientific">Modicisalibacter xianhensis</name>
    <dbReference type="NCBI Taxonomy" id="442341"/>
    <lineage>
        <taxon>Bacteria</taxon>
        <taxon>Pseudomonadati</taxon>
        <taxon>Pseudomonadota</taxon>
        <taxon>Gammaproteobacteria</taxon>
        <taxon>Oceanospirillales</taxon>
        <taxon>Halomonadaceae</taxon>
        <taxon>Modicisalibacter</taxon>
    </lineage>
</organism>
<sequence>MGHEGSQVNAPVTHGMRNIVCPRIMTGSSTAVRGMQDAHVRDYDFFAEFRQADKPASS</sequence>
<accession>A0A1I3BY69</accession>
<dbReference type="STRING" id="442341.SAMN04487959_107222"/>
<proteinExistence type="predicted"/>
<dbReference type="AlphaFoldDB" id="A0A1I3BY69"/>
<evidence type="ECO:0000313" key="1">
    <source>
        <dbReference type="EMBL" id="SFH67308.1"/>
    </source>
</evidence>
<evidence type="ECO:0000313" key="4">
    <source>
        <dbReference type="Proteomes" id="UP000294489"/>
    </source>
</evidence>
<dbReference type="EMBL" id="SOEC01000005">
    <property type="protein sequence ID" value="TDX30290.1"/>
    <property type="molecule type" value="Genomic_DNA"/>
</dbReference>
<gene>
    <name evidence="2" type="ORF">DFO67_10577</name>
    <name evidence="1" type="ORF">SAMN04487959_107222</name>
</gene>
<evidence type="ECO:0000313" key="2">
    <source>
        <dbReference type="EMBL" id="TDX30290.1"/>
    </source>
</evidence>
<dbReference type="EMBL" id="FOPY01000007">
    <property type="protein sequence ID" value="SFH67308.1"/>
    <property type="molecule type" value="Genomic_DNA"/>
</dbReference>